<name>A0A2P7S184_9HYPH</name>
<sequence length="142" mass="15320">MRGPLTKLTDLPAADAEKLRALGADAAVKVTAPDISDDAFRAMMLEYGKQHWTGLEGFSEALANGTLKIQRASDVPELGLSHVQYDLYKDGNMVGGAFFGSGNFNKDLYLQIQAQGIRQATGSINGYDYYVTWPDATLAKAA</sequence>
<dbReference type="Proteomes" id="UP000240653">
    <property type="component" value="Unassembled WGS sequence"/>
</dbReference>
<reference evidence="1 2" key="1">
    <citation type="submission" date="2018-03" db="EMBL/GenBank/DDBJ databases">
        <title>The draft genome of Mesorhizobium soli JCM 19897.</title>
        <authorList>
            <person name="Li L."/>
            <person name="Liu L."/>
            <person name="Liang L."/>
            <person name="Wang T."/>
            <person name="Zhang X."/>
        </authorList>
    </citation>
    <scope>NUCLEOTIDE SEQUENCE [LARGE SCALE GENOMIC DNA]</scope>
    <source>
        <strain evidence="1 2">JCM 19897</strain>
    </source>
</reference>
<keyword evidence="2" id="KW-1185">Reference proteome</keyword>
<evidence type="ECO:0000313" key="2">
    <source>
        <dbReference type="Proteomes" id="UP000240653"/>
    </source>
</evidence>
<accession>A0A2P7S184</accession>
<protein>
    <submittedName>
        <fullName evidence="1">Uncharacterized protein</fullName>
    </submittedName>
</protein>
<proteinExistence type="predicted"/>
<evidence type="ECO:0000313" key="1">
    <source>
        <dbReference type="EMBL" id="PSJ56234.1"/>
    </source>
</evidence>
<comment type="caution">
    <text evidence="1">The sequence shown here is derived from an EMBL/GenBank/DDBJ whole genome shotgun (WGS) entry which is preliminary data.</text>
</comment>
<organism evidence="1 2">
    <name type="scientific">Pseudaminobacter soli</name>
    <name type="common">ex Li et al. 2025</name>
    <dbReference type="NCBI Taxonomy" id="1295366"/>
    <lineage>
        <taxon>Bacteria</taxon>
        <taxon>Pseudomonadati</taxon>
        <taxon>Pseudomonadota</taxon>
        <taxon>Alphaproteobacteria</taxon>
        <taxon>Hyphomicrobiales</taxon>
        <taxon>Phyllobacteriaceae</taxon>
        <taxon>Pseudaminobacter</taxon>
    </lineage>
</organism>
<dbReference type="AlphaFoldDB" id="A0A2P7S184"/>
<dbReference type="EMBL" id="PXYL01000019">
    <property type="protein sequence ID" value="PSJ56234.1"/>
    <property type="molecule type" value="Genomic_DNA"/>
</dbReference>
<gene>
    <name evidence="1" type="ORF">C7I85_24960</name>
</gene>